<feature type="region of interest" description="Disordered" evidence="1">
    <location>
        <begin position="1"/>
        <end position="46"/>
    </location>
</feature>
<dbReference type="EMBL" id="JAGTTM010000001">
    <property type="protein sequence ID" value="MCC2028175.1"/>
    <property type="molecule type" value="Genomic_DNA"/>
</dbReference>
<organism evidence="3 4">
    <name type="scientific">Microbacterium tenebrionis</name>
    <dbReference type="NCBI Taxonomy" id="2830665"/>
    <lineage>
        <taxon>Bacteria</taxon>
        <taxon>Bacillati</taxon>
        <taxon>Actinomycetota</taxon>
        <taxon>Actinomycetes</taxon>
        <taxon>Micrococcales</taxon>
        <taxon>Microbacteriaceae</taxon>
        <taxon>Microbacterium</taxon>
    </lineage>
</organism>
<feature type="compositionally biased region" description="Pro residues" evidence="1">
    <location>
        <begin position="33"/>
        <end position="46"/>
    </location>
</feature>
<dbReference type="AlphaFoldDB" id="A0A9X1LMA8"/>
<proteinExistence type="predicted"/>
<evidence type="ECO:0000256" key="2">
    <source>
        <dbReference type="SAM" id="Phobius"/>
    </source>
</evidence>
<keyword evidence="2" id="KW-1133">Transmembrane helix</keyword>
<gene>
    <name evidence="3" type="ORF">KEC56_01300</name>
</gene>
<keyword evidence="2" id="KW-0812">Transmembrane</keyword>
<evidence type="ECO:0000313" key="4">
    <source>
        <dbReference type="Proteomes" id="UP001139289"/>
    </source>
</evidence>
<feature type="transmembrane region" description="Helical" evidence="2">
    <location>
        <begin position="55"/>
        <end position="77"/>
    </location>
</feature>
<evidence type="ECO:0000256" key="1">
    <source>
        <dbReference type="SAM" id="MobiDB-lite"/>
    </source>
</evidence>
<dbReference type="Proteomes" id="UP001139289">
    <property type="component" value="Unassembled WGS sequence"/>
</dbReference>
<reference evidence="3" key="1">
    <citation type="submission" date="2021-04" db="EMBL/GenBank/DDBJ databases">
        <title>Microbacterium tenobrionis sp. nov. and Microbacterium allomyrinae sp. nov., isolated from larvae of Tenobrio molitor and Allomyrina dichotoma, respectively.</title>
        <authorList>
            <person name="Lee S.D."/>
        </authorList>
    </citation>
    <scope>NUCLEOTIDE SEQUENCE</scope>
    <source>
        <strain evidence="3">YMB-B2</strain>
    </source>
</reference>
<accession>A0A9X1LMA8</accession>
<comment type="caution">
    <text evidence="3">The sequence shown here is derived from an EMBL/GenBank/DDBJ whole genome shotgun (WGS) entry which is preliminary data.</text>
</comment>
<sequence length="83" mass="8395">MVDAADDAAPGDATQKPETGSVPPIADLTDRPAPTPGPLTKPAPVVRPPKRAARWLVPVIVVVVLAAVAGAVIAWQVTQSGIA</sequence>
<dbReference type="RefSeq" id="WP_227529500.1">
    <property type="nucleotide sequence ID" value="NZ_JAGTTM010000001.1"/>
</dbReference>
<name>A0A9X1LMA8_9MICO</name>
<evidence type="ECO:0000313" key="3">
    <source>
        <dbReference type="EMBL" id="MCC2028175.1"/>
    </source>
</evidence>
<keyword evidence="2" id="KW-0472">Membrane</keyword>
<keyword evidence="4" id="KW-1185">Reference proteome</keyword>
<protein>
    <submittedName>
        <fullName evidence="3">Uncharacterized protein</fullName>
    </submittedName>
</protein>